<dbReference type="Proteomes" id="UP000289738">
    <property type="component" value="Chromosome B02"/>
</dbReference>
<gene>
    <name evidence="8" type="ORF">Ahy_B02g058943</name>
</gene>
<accession>A0A445AFS2</accession>
<dbReference type="PANTHER" id="PTHR18934:SF118">
    <property type="entry name" value="ATP-DEPENDENT RNA HELICASE DHX33"/>
    <property type="match status" value="1"/>
</dbReference>
<organism evidence="8 9">
    <name type="scientific">Arachis hypogaea</name>
    <name type="common">Peanut</name>
    <dbReference type="NCBI Taxonomy" id="3818"/>
    <lineage>
        <taxon>Eukaryota</taxon>
        <taxon>Viridiplantae</taxon>
        <taxon>Streptophyta</taxon>
        <taxon>Embryophyta</taxon>
        <taxon>Tracheophyta</taxon>
        <taxon>Spermatophyta</taxon>
        <taxon>Magnoliopsida</taxon>
        <taxon>eudicotyledons</taxon>
        <taxon>Gunneridae</taxon>
        <taxon>Pentapetalae</taxon>
        <taxon>rosids</taxon>
        <taxon>fabids</taxon>
        <taxon>Fabales</taxon>
        <taxon>Fabaceae</taxon>
        <taxon>Papilionoideae</taxon>
        <taxon>50 kb inversion clade</taxon>
        <taxon>dalbergioids sensu lato</taxon>
        <taxon>Dalbergieae</taxon>
        <taxon>Pterocarpus clade</taxon>
        <taxon>Arachis</taxon>
    </lineage>
</organism>
<dbReference type="EMBL" id="SDMP01000012">
    <property type="protein sequence ID" value="RYR25266.1"/>
    <property type="molecule type" value="Genomic_DNA"/>
</dbReference>
<keyword evidence="5" id="KW-1133">Transmembrane helix</keyword>
<dbReference type="PROSITE" id="PS00690">
    <property type="entry name" value="DEAH_ATP_HELICASE"/>
    <property type="match status" value="1"/>
</dbReference>
<sequence length="917" mass="105147">MSSMAKRSHDPCSTGKFTKQNLQTEFSAWYGFLQYMLSFIISSKPKNERITFVITLEKEKGGRGGEEEGRINLIEAKDSTAEEVFPNSFWFWLSLILYLSSLLIEEVQKNDILIIIGETGCGKTTRSFSIKIKEKRLLSIANFHHVLFIPFYYVEIPQFLFGAGFFRDEKVIGITQSRRVAAITVAKWVAEECGVELGQKVSYFVRFDDTTSSSTRIKYMTDGLLLRIADVFLYAYREALLDPYLFEYSIIIFDEVHERTVHTDVLLALLKNVQSAQSRSVADDQSFNFGKKNVNAGISLEKEYGDQSSNFLKKDNHEKYPPLKLIIMSSSIDARTFSEYFGSAKSVHIQGRQFPVDIFYTCHPKEDYFAFIFHLLYLSTDSVILATNIAETSVTIPGVKYVIDPGFVKARSYNSGKDMESLIIVPTSKSQALQKSGRAGCEGPGKCFCLYLKSEFEKLEDSTKPEIKRGHVDNRSNAICGNHILCSPGKKKVEARTAIKCFSSPEGDHITLINVYRASNDFLERRSIEMGKAKKVVRSLRHARDIHRQIRVHAEQMGLNLASCGDDMLQYRRCLAASFFLNAAGLGKWSGGADPPIFYIIPAKIKQVVQNVSSIDYLWLTELAPQILCCEKLNSSWFCQPDGQSAVSTRSLKDFKAFIEQQEQIIRRCYQPKFPHIGSEQFVRIILLDSVFNMELFLREAKGWKHKDDYRDLLLLQNQLPNQVLEKLYETCVPSNLKEHSRFIRLAHEYFASCYPYQKSSKRKFEPKKWEKSLHFTDLISVPIAECVLRNLIAFEQCHYPEEPYICNYVSMIDSLIHTKDDAELMVEKKAIVLELGSDKELATLVNSLCKHVTNKTCYQQIIGYLNEHYNNGWKWTMGTLRWVYFRDPWRSSSTIVGIAVLIFTIFNFCRVVQLIF</sequence>
<dbReference type="GO" id="GO:0005730">
    <property type="term" value="C:nucleolus"/>
    <property type="evidence" value="ECO:0007669"/>
    <property type="project" value="TreeGrafter"/>
</dbReference>
<dbReference type="InterPro" id="IPR027417">
    <property type="entry name" value="P-loop_NTPase"/>
</dbReference>
<dbReference type="EC" id="3.6.4.13" evidence="1"/>
<dbReference type="SMART" id="SM00487">
    <property type="entry name" value="DEXDc"/>
    <property type="match status" value="1"/>
</dbReference>
<evidence type="ECO:0000313" key="9">
    <source>
        <dbReference type="Proteomes" id="UP000289738"/>
    </source>
</evidence>
<evidence type="ECO:0000313" key="8">
    <source>
        <dbReference type="EMBL" id="RYR25266.1"/>
    </source>
</evidence>
<dbReference type="STRING" id="3818.A0A445AFS2"/>
<protein>
    <recommendedName>
        <fullName evidence="1">RNA helicase</fullName>
        <ecNumber evidence="1">3.6.4.13</ecNumber>
    </recommendedName>
</protein>
<dbReference type="Gene3D" id="3.40.50.300">
    <property type="entry name" value="P-loop containing nucleotide triphosphate hydrolases"/>
    <property type="match status" value="2"/>
</dbReference>
<feature type="domain" description="Helicase ATP-binding" evidence="6">
    <location>
        <begin position="104"/>
        <end position="350"/>
    </location>
</feature>
<evidence type="ECO:0000259" key="7">
    <source>
        <dbReference type="PROSITE" id="PS51194"/>
    </source>
</evidence>
<reference evidence="8 9" key="1">
    <citation type="submission" date="2019-01" db="EMBL/GenBank/DDBJ databases">
        <title>Sequencing of cultivated peanut Arachis hypogaea provides insights into genome evolution and oil improvement.</title>
        <authorList>
            <person name="Chen X."/>
        </authorList>
    </citation>
    <scope>NUCLEOTIDE SEQUENCE [LARGE SCALE GENOMIC DNA]</scope>
    <source>
        <strain evidence="9">cv. Fuhuasheng</strain>
        <tissue evidence="8">Leaves</tissue>
    </source>
</reference>
<evidence type="ECO:0000256" key="3">
    <source>
        <dbReference type="ARBA" id="ARBA00022806"/>
    </source>
</evidence>
<keyword evidence="3" id="KW-0347">Helicase</keyword>
<keyword evidence="5" id="KW-0472">Membrane</keyword>
<keyword evidence="9" id="KW-1185">Reference proteome</keyword>
<dbReference type="GO" id="GO:0003725">
    <property type="term" value="F:double-stranded RNA binding"/>
    <property type="evidence" value="ECO:0007669"/>
    <property type="project" value="TreeGrafter"/>
</dbReference>
<dbReference type="SUPFAM" id="SSF52540">
    <property type="entry name" value="P-loop containing nucleoside triphosphate hydrolases"/>
    <property type="match status" value="1"/>
</dbReference>
<comment type="caution">
    <text evidence="8">The sequence shown here is derived from an EMBL/GenBank/DDBJ whole genome shotgun (WGS) entry which is preliminary data.</text>
</comment>
<keyword evidence="2" id="KW-0378">Hydrolase</keyword>
<dbReference type="PROSITE" id="PS51194">
    <property type="entry name" value="HELICASE_CTER"/>
    <property type="match status" value="1"/>
</dbReference>
<evidence type="ECO:0000256" key="4">
    <source>
        <dbReference type="ARBA" id="ARBA00047984"/>
    </source>
</evidence>
<dbReference type="GO" id="GO:0045943">
    <property type="term" value="P:positive regulation of transcription by RNA polymerase I"/>
    <property type="evidence" value="ECO:0007669"/>
    <property type="project" value="TreeGrafter"/>
</dbReference>
<evidence type="ECO:0000256" key="5">
    <source>
        <dbReference type="SAM" id="Phobius"/>
    </source>
</evidence>
<comment type="catalytic activity">
    <reaction evidence="4">
        <text>ATP + H2O = ADP + phosphate + H(+)</text>
        <dbReference type="Rhea" id="RHEA:13065"/>
        <dbReference type="ChEBI" id="CHEBI:15377"/>
        <dbReference type="ChEBI" id="CHEBI:15378"/>
        <dbReference type="ChEBI" id="CHEBI:30616"/>
        <dbReference type="ChEBI" id="CHEBI:43474"/>
        <dbReference type="ChEBI" id="CHEBI:456216"/>
        <dbReference type="EC" id="3.6.4.13"/>
    </reaction>
</comment>
<keyword evidence="3" id="KW-0547">Nucleotide-binding</keyword>
<keyword evidence="5" id="KW-0812">Transmembrane</keyword>
<evidence type="ECO:0000259" key="6">
    <source>
        <dbReference type="PROSITE" id="PS51192"/>
    </source>
</evidence>
<dbReference type="PROSITE" id="PS51192">
    <property type="entry name" value="HELICASE_ATP_BIND_1"/>
    <property type="match status" value="1"/>
</dbReference>
<dbReference type="AlphaFoldDB" id="A0A445AFS2"/>
<feature type="transmembrane region" description="Helical" evidence="5">
    <location>
        <begin position="896"/>
        <end position="916"/>
    </location>
</feature>
<keyword evidence="3" id="KW-0067">ATP-binding</keyword>
<feature type="domain" description="Helicase C-terminal" evidence="7">
    <location>
        <begin position="304"/>
        <end position="483"/>
    </location>
</feature>
<dbReference type="InterPro" id="IPR002464">
    <property type="entry name" value="DNA/RNA_helicase_DEAH_CS"/>
</dbReference>
<name>A0A445AFS2_ARAHY</name>
<proteinExistence type="predicted"/>
<dbReference type="Pfam" id="PF03140">
    <property type="entry name" value="DUF247"/>
    <property type="match status" value="2"/>
</dbReference>
<dbReference type="InterPro" id="IPR004158">
    <property type="entry name" value="DUF247_pln"/>
</dbReference>
<dbReference type="InterPro" id="IPR014001">
    <property type="entry name" value="Helicase_ATP-bd"/>
</dbReference>
<dbReference type="GO" id="GO:0003724">
    <property type="term" value="F:RNA helicase activity"/>
    <property type="evidence" value="ECO:0007669"/>
    <property type="project" value="UniProtKB-EC"/>
</dbReference>
<dbReference type="PANTHER" id="PTHR18934">
    <property type="entry name" value="ATP-DEPENDENT RNA HELICASE"/>
    <property type="match status" value="1"/>
</dbReference>
<evidence type="ECO:0000256" key="2">
    <source>
        <dbReference type="ARBA" id="ARBA00022801"/>
    </source>
</evidence>
<evidence type="ECO:0000256" key="1">
    <source>
        <dbReference type="ARBA" id="ARBA00012552"/>
    </source>
</evidence>
<dbReference type="InterPro" id="IPR001650">
    <property type="entry name" value="Helicase_C-like"/>
</dbReference>
<dbReference type="CDD" id="cd18791">
    <property type="entry name" value="SF2_C_RHA"/>
    <property type="match status" value="1"/>
</dbReference>
<dbReference type="GO" id="GO:0016787">
    <property type="term" value="F:hydrolase activity"/>
    <property type="evidence" value="ECO:0007669"/>
    <property type="project" value="UniProtKB-KW"/>
</dbReference>